<accession>A0A5J5CK11</accession>
<gene>
    <name evidence="1" type="ORF">FQN60_013824</name>
</gene>
<dbReference type="AlphaFoldDB" id="A0A5J5CK11"/>
<name>A0A5J5CK11_9PERO</name>
<evidence type="ECO:0000313" key="2">
    <source>
        <dbReference type="Proteomes" id="UP000327493"/>
    </source>
</evidence>
<protein>
    <submittedName>
        <fullName evidence="1">Uncharacterized protein</fullName>
    </submittedName>
</protein>
<sequence length="203" mass="22830">MSRLVGRLFVVVSQHAKARSAVSPRRIPVFTRPVSTSQGLQSLTRYDENTDWQKKLSPEQYVVTREKGTEMFHFSVQRLSMTLGQAGQHLKRPMGHGSGTKATPPSFVALTTAWEVLGLRSFVKIAIPTWVMCLTMDQTRQVSGSVSTAWLSRLNPEETAKLTRMSRTDVCVYLNENTVMFYFTPVNLGGKLKVHLNVRAFIP</sequence>
<comment type="caution">
    <text evidence="1">The sequence shown here is derived from an EMBL/GenBank/DDBJ whole genome shotgun (WGS) entry which is preliminary data.</text>
</comment>
<organism evidence="1 2">
    <name type="scientific">Etheostoma spectabile</name>
    <name type="common">orangethroat darter</name>
    <dbReference type="NCBI Taxonomy" id="54343"/>
    <lineage>
        <taxon>Eukaryota</taxon>
        <taxon>Metazoa</taxon>
        <taxon>Chordata</taxon>
        <taxon>Craniata</taxon>
        <taxon>Vertebrata</taxon>
        <taxon>Euteleostomi</taxon>
        <taxon>Actinopterygii</taxon>
        <taxon>Neopterygii</taxon>
        <taxon>Teleostei</taxon>
        <taxon>Neoteleostei</taxon>
        <taxon>Acanthomorphata</taxon>
        <taxon>Eupercaria</taxon>
        <taxon>Perciformes</taxon>
        <taxon>Percoidei</taxon>
        <taxon>Percidae</taxon>
        <taxon>Etheostomatinae</taxon>
        <taxon>Etheostoma</taxon>
    </lineage>
</organism>
<evidence type="ECO:0000313" key="1">
    <source>
        <dbReference type="EMBL" id="KAA8580866.1"/>
    </source>
</evidence>
<dbReference type="Proteomes" id="UP000327493">
    <property type="component" value="Chromosome 22"/>
</dbReference>
<dbReference type="EMBL" id="VOFY01000022">
    <property type="protein sequence ID" value="KAA8580866.1"/>
    <property type="molecule type" value="Genomic_DNA"/>
</dbReference>
<proteinExistence type="predicted"/>
<keyword evidence="2" id="KW-1185">Reference proteome</keyword>
<reference evidence="1 2" key="1">
    <citation type="submission" date="2019-08" db="EMBL/GenBank/DDBJ databases">
        <title>A chromosome-level genome assembly, high-density linkage maps, and genome scans reveal the genomic architecture of hybrid incompatibilities underlying speciation via character displacement in darters (Percidae: Etheostominae).</title>
        <authorList>
            <person name="Moran R.L."/>
            <person name="Catchen J.M."/>
            <person name="Fuller R.C."/>
        </authorList>
    </citation>
    <scope>NUCLEOTIDE SEQUENCE [LARGE SCALE GENOMIC DNA]</scope>
    <source>
        <strain evidence="1">EspeVRDwgs_2016</strain>
        <tissue evidence="1">Muscle</tissue>
    </source>
</reference>